<gene>
    <name evidence="6" type="ORF">LSALG_LOCUS30345</name>
</gene>
<evidence type="ECO:0000256" key="3">
    <source>
        <dbReference type="ARBA" id="ARBA00022827"/>
    </source>
</evidence>
<accession>A0AA35ZEN3</accession>
<protein>
    <recommendedName>
        <fullName evidence="5">FAD-binding oxidoreductase/transferase type 4 C-terminal domain-containing protein</fullName>
    </recommendedName>
</protein>
<evidence type="ECO:0000313" key="6">
    <source>
        <dbReference type="EMBL" id="CAI9291194.1"/>
    </source>
</evidence>
<dbReference type="InterPro" id="IPR016164">
    <property type="entry name" value="FAD-linked_Oxase-like_C"/>
</dbReference>
<dbReference type="Pfam" id="PF02913">
    <property type="entry name" value="FAD-oxidase_C"/>
    <property type="match status" value="1"/>
</dbReference>
<dbReference type="EMBL" id="OX465082">
    <property type="protein sequence ID" value="CAI9291194.1"/>
    <property type="molecule type" value="Genomic_DNA"/>
</dbReference>
<evidence type="ECO:0000259" key="5">
    <source>
        <dbReference type="Pfam" id="PF02913"/>
    </source>
</evidence>
<sequence length="241" mass="26955">MIQSPEAIVQGSRTCCQDYISCQKLLFQARLGEILYAFEFVDHLDSVQTPLASSIYNFYVLIETTGSNESNDRENVEGFLVDAMKSGLISDGAISKDLNQALSFWRIREGIPEALQKAGVVYEYDLSIPKRKTTGKANIVGYGHLGDGNLHLNMSDPQHIREDAGDGKGTTKDLLDKIASLESEAEKSFMHSFTLEISHIYIHVHEEIYLTIIMCDPIPLIFALAVRIMGFIQVDKITDYL</sequence>
<dbReference type="FunFam" id="3.30.70.2190:FF:000001">
    <property type="entry name" value="D-2-hydroxyglutarate dehydrogenase mitochondrial"/>
    <property type="match status" value="1"/>
</dbReference>
<proteinExistence type="predicted"/>
<evidence type="ECO:0000256" key="1">
    <source>
        <dbReference type="ARBA" id="ARBA00001974"/>
    </source>
</evidence>
<dbReference type="GO" id="GO:0005739">
    <property type="term" value="C:mitochondrion"/>
    <property type="evidence" value="ECO:0007669"/>
    <property type="project" value="TreeGrafter"/>
</dbReference>
<dbReference type="PANTHER" id="PTHR43716">
    <property type="entry name" value="D-2-HYDROXYGLUTARATE DEHYDROGENASE, MITOCHONDRIAL"/>
    <property type="match status" value="1"/>
</dbReference>
<reference evidence="6" key="1">
    <citation type="submission" date="2023-04" db="EMBL/GenBank/DDBJ databases">
        <authorList>
            <person name="Vijverberg K."/>
            <person name="Xiong W."/>
            <person name="Schranz E."/>
        </authorList>
    </citation>
    <scope>NUCLEOTIDE SEQUENCE</scope>
</reference>
<dbReference type="PANTHER" id="PTHR43716:SF1">
    <property type="entry name" value="D-2-HYDROXYGLUTARATE DEHYDROGENASE, MITOCHONDRIAL"/>
    <property type="match status" value="1"/>
</dbReference>
<dbReference type="Proteomes" id="UP001177003">
    <property type="component" value="Chromosome 6"/>
</dbReference>
<comment type="cofactor">
    <cofactor evidence="1">
        <name>FAD</name>
        <dbReference type="ChEBI" id="CHEBI:57692"/>
    </cofactor>
</comment>
<dbReference type="Gene3D" id="3.30.70.2190">
    <property type="match status" value="1"/>
</dbReference>
<keyword evidence="7" id="KW-1185">Reference proteome</keyword>
<dbReference type="SUPFAM" id="SSF55103">
    <property type="entry name" value="FAD-linked oxidases, C-terminal domain"/>
    <property type="match status" value="1"/>
</dbReference>
<dbReference type="Gene3D" id="3.30.70.2740">
    <property type="match status" value="1"/>
</dbReference>
<keyword evidence="4" id="KW-0560">Oxidoreductase</keyword>
<keyword evidence="3" id="KW-0274">FAD</keyword>
<dbReference type="InterPro" id="IPR051264">
    <property type="entry name" value="FAD-oxidored/transferase_4"/>
</dbReference>
<evidence type="ECO:0000256" key="4">
    <source>
        <dbReference type="ARBA" id="ARBA00023002"/>
    </source>
</evidence>
<organism evidence="6 7">
    <name type="scientific">Lactuca saligna</name>
    <name type="common">Willowleaf lettuce</name>
    <dbReference type="NCBI Taxonomy" id="75948"/>
    <lineage>
        <taxon>Eukaryota</taxon>
        <taxon>Viridiplantae</taxon>
        <taxon>Streptophyta</taxon>
        <taxon>Embryophyta</taxon>
        <taxon>Tracheophyta</taxon>
        <taxon>Spermatophyta</taxon>
        <taxon>Magnoliopsida</taxon>
        <taxon>eudicotyledons</taxon>
        <taxon>Gunneridae</taxon>
        <taxon>Pentapetalae</taxon>
        <taxon>asterids</taxon>
        <taxon>campanulids</taxon>
        <taxon>Asterales</taxon>
        <taxon>Asteraceae</taxon>
        <taxon>Cichorioideae</taxon>
        <taxon>Cichorieae</taxon>
        <taxon>Lactucinae</taxon>
        <taxon>Lactuca</taxon>
    </lineage>
</organism>
<dbReference type="AlphaFoldDB" id="A0AA35ZEN3"/>
<dbReference type="GO" id="GO:0050660">
    <property type="term" value="F:flavin adenine dinucleotide binding"/>
    <property type="evidence" value="ECO:0007669"/>
    <property type="project" value="InterPro"/>
</dbReference>
<dbReference type="GO" id="GO:0016491">
    <property type="term" value="F:oxidoreductase activity"/>
    <property type="evidence" value="ECO:0007669"/>
    <property type="project" value="UniProtKB-KW"/>
</dbReference>
<keyword evidence="2" id="KW-0285">Flavoprotein</keyword>
<name>A0AA35ZEN3_LACSI</name>
<dbReference type="InterPro" id="IPR004113">
    <property type="entry name" value="FAD-bd_oxidored_4_C"/>
</dbReference>
<evidence type="ECO:0000256" key="2">
    <source>
        <dbReference type="ARBA" id="ARBA00022630"/>
    </source>
</evidence>
<feature type="domain" description="FAD-binding oxidoreductase/transferase type 4 C-terminal" evidence="5">
    <location>
        <begin position="32"/>
        <end position="155"/>
    </location>
</feature>
<evidence type="ECO:0000313" key="7">
    <source>
        <dbReference type="Proteomes" id="UP001177003"/>
    </source>
</evidence>